<feature type="compositionally biased region" description="Polar residues" evidence="1">
    <location>
        <begin position="81"/>
        <end position="92"/>
    </location>
</feature>
<accession>M0MG61</accession>
<evidence type="ECO:0000313" key="4">
    <source>
        <dbReference type="Proteomes" id="UP000011607"/>
    </source>
</evidence>
<feature type="region of interest" description="Disordered" evidence="1">
    <location>
        <begin position="65"/>
        <end position="92"/>
    </location>
</feature>
<dbReference type="eggNOG" id="arCOG03923">
    <property type="taxonomic scope" value="Archaea"/>
</dbReference>
<evidence type="ECO:0000259" key="2">
    <source>
        <dbReference type="Pfam" id="PF01047"/>
    </source>
</evidence>
<dbReference type="Pfam" id="PF01047">
    <property type="entry name" value="MarR"/>
    <property type="match status" value="1"/>
</dbReference>
<protein>
    <recommendedName>
        <fullName evidence="2">HTH marR-type domain-containing protein</fullName>
    </recommendedName>
</protein>
<dbReference type="Proteomes" id="UP000011607">
    <property type="component" value="Unassembled WGS sequence"/>
</dbReference>
<evidence type="ECO:0000256" key="1">
    <source>
        <dbReference type="SAM" id="MobiDB-lite"/>
    </source>
</evidence>
<evidence type="ECO:0000313" key="3">
    <source>
        <dbReference type="EMBL" id="EMA43679.1"/>
    </source>
</evidence>
<proteinExistence type="predicted"/>
<name>M0MG61_9EURY</name>
<dbReference type="RefSeq" id="WP_006671602.1">
    <property type="nucleotide sequence ID" value="NZ_AOMA01000041.1"/>
</dbReference>
<sequence>MSRCSDRALLELLAERGPLQVTHLAAALDVHPLTVTQRCDALQSNGYVRRVSADVFGLTEDGREHLASLTDATDSPELPDPSNSTESADSPE</sequence>
<comment type="caution">
    <text evidence="3">The sequence shown here is derived from an EMBL/GenBank/DDBJ whole genome shotgun (WGS) entry which is preliminary data.</text>
</comment>
<dbReference type="InterPro" id="IPR036388">
    <property type="entry name" value="WH-like_DNA-bd_sf"/>
</dbReference>
<dbReference type="OrthoDB" id="285635at2157"/>
<dbReference type="AlphaFoldDB" id="M0MG61"/>
<dbReference type="SUPFAM" id="SSF46785">
    <property type="entry name" value="Winged helix' DNA-binding domain"/>
    <property type="match status" value="1"/>
</dbReference>
<dbReference type="InterPro" id="IPR000835">
    <property type="entry name" value="HTH_MarR-typ"/>
</dbReference>
<feature type="domain" description="HTH marR-type" evidence="2">
    <location>
        <begin position="9"/>
        <end position="51"/>
    </location>
</feature>
<gene>
    <name evidence="3" type="ORF">C446_03179</name>
</gene>
<dbReference type="Gene3D" id="1.10.10.10">
    <property type="entry name" value="Winged helix-like DNA-binding domain superfamily/Winged helix DNA-binding domain"/>
    <property type="match status" value="1"/>
</dbReference>
<organism evidence="3 4">
    <name type="scientific">Halobiforma nitratireducens JCM 10879</name>
    <dbReference type="NCBI Taxonomy" id="1227454"/>
    <lineage>
        <taxon>Archaea</taxon>
        <taxon>Methanobacteriati</taxon>
        <taxon>Methanobacteriota</taxon>
        <taxon>Stenosarchaea group</taxon>
        <taxon>Halobacteria</taxon>
        <taxon>Halobacteriales</taxon>
        <taxon>Natrialbaceae</taxon>
        <taxon>Halobiforma</taxon>
    </lineage>
</organism>
<dbReference type="InterPro" id="IPR036390">
    <property type="entry name" value="WH_DNA-bd_sf"/>
</dbReference>
<reference evidence="3 4" key="1">
    <citation type="journal article" date="2014" name="PLoS Genet.">
        <title>Phylogenetically driven sequencing of extremely halophilic archaea reveals strategies for static and dynamic osmo-response.</title>
        <authorList>
            <person name="Becker E.A."/>
            <person name="Seitzer P.M."/>
            <person name="Tritt A."/>
            <person name="Larsen D."/>
            <person name="Krusor M."/>
            <person name="Yao A.I."/>
            <person name="Wu D."/>
            <person name="Madern D."/>
            <person name="Eisen J.A."/>
            <person name="Darling A.E."/>
            <person name="Facciotti M.T."/>
        </authorList>
    </citation>
    <scope>NUCLEOTIDE SEQUENCE [LARGE SCALE GENOMIC DNA]</scope>
    <source>
        <strain evidence="3 4">JCM 10879</strain>
    </source>
</reference>
<dbReference type="EMBL" id="AOMA01000041">
    <property type="protein sequence ID" value="EMA43679.1"/>
    <property type="molecule type" value="Genomic_DNA"/>
</dbReference>
<keyword evidence="4" id="KW-1185">Reference proteome</keyword>
<dbReference type="GO" id="GO:0003700">
    <property type="term" value="F:DNA-binding transcription factor activity"/>
    <property type="evidence" value="ECO:0007669"/>
    <property type="project" value="InterPro"/>
</dbReference>